<evidence type="ECO:0000256" key="3">
    <source>
        <dbReference type="ARBA" id="ARBA00022781"/>
    </source>
</evidence>
<dbReference type="RefSeq" id="XP_067822493.1">
    <property type="nucleotide sequence ID" value="XM_067964244.1"/>
</dbReference>
<dbReference type="AlphaFoldDB" id="A0A976IJJ1"/>
<evidence type="ECO:0000256" key="4">
    <source>
        <dbReference type="ARBA" id="ARBA00023065"/>
    </source>
</evidence>
<comment type="caution">
    <text evidence="5">The sequence shown here is derived from an EMBL/GenBank/DDBJ whole genome shotgun (WGS) entry which is preliminary data.</text>
</comment>
<keyword evidence="6" id="KW-1185">Reference proteome</keyword>
<dbReference type="InterPro" id="IPR005772">
    <property type="entry name" value="ATPase_V1-cplx_fsu_euk"/>
</dbReference>
<evidence type="ECO:0000313" key="6">
    <source>
        <dbReference type="Proteomes" id="UP000294530"/>
    </source>
</evidence>
<dbReference type="SUPFAM" id="SSF159468">
    <property type="entry name" value="AtpF-like"/>
    <property type="match status" value="1"/>
</dbReference>
<gene>
    <name evidence="5" type="ORF">CCR75_006173</name>
</gene>
<accession>A0A976IJJ1</accession>
<evidence type="ECO:0000313" key="5">
    <source>
        <dbReference type="EMBL" id="TDH72994.1"/>
    </source>
</evidence>
<dbReference type="Gene3D" id="3.40.50.10580">
    <property type="entry name" value="ATPase, V1 complex, subunit F"/>
    <property type="match status" value="1"/>
</dbReference>
<dbReference type="GO" id="GO:0033180">
    <property type="term" value="C:proton-transporting V-type ATPase, V1 domain"/>
    <property type="evidence" value="ECO:0007669"/>
    <property type="project" value="InterPro"/>
</dbReference>
<evidence type="ECO:0000256" key="1">
    <source>
        <dbReference type="ARBA" id="ARBA00010148"/>
    </source>
</evidence>
<reference evidence="5 6" key="1">
    <citation type="journal article" date="2021" name="Genome Biol.">
        <title>AFLAP: assembly-free linkage analysis pipeline using k-mers from genome sequencing data.</title>
        <authorList>
            <person name="Fletcher K."/>
            <person name="Zhang L."/>
            <person name="Gil J."/>
            <person name="Han R."/>
            <person name="Cavanaugh K."/>
            <person name="Michelmore R."/>
        </authorList>
    </citation>
    <scope>NUCLEOTIDE SEQUENCE [LARGE SCALE GENOMIC DNA]</scope>
    <source>
        <strain evidence="5 6">SF5</strain>
    </source>
</reference>
<name>A0A976IJJ1_BRELC</name>
<dbReference type="OrthoDB" id="10261947at2759"/>
<dbReference type="KEGG" id="blac:94349915"/>
<dbReference type="GO" id="GO:0046961">
    <property type="term" value="F:proton-transporting ATPase activity, rotational mechanism"/>
    <property type="evidence" value="ECO:0007669"/>
    <property type="project" value="InterPro"/>
</dbReference>
<dbReference type="Proteomes" id="UP000294530">
    <property type="component" value="Unassembled WGS sequence"/>
</dbReference>
<evidence type="ECO:0008006" key="7">
    <source>
        <dbReference type="Google" id="ProtNLM"/>
    </source>
</evidence>
<dbReference type="Pfam" id="PF01990">
    <property type="entry name" value="ATP-synt_F"/>
    <property type="match status" value="1"/>
</dbReference>
<organism evidence="5 6">
    <name type="scientific">Bremia lactucae</name>
    <name type="common">Lettuce downy mildew</name>
    <dbReference type="NCBI Taxonomy" id="4779"/>
    <lineage>
        <taxon>Eukaryota</taxon>
        <taxon>Sar</taxon>
        <taxon>Stramenopiles</taxon>
        <taxon>Oomycota</taxon>
        <taxon>Peronosporomycetes</taxon>
        <taxon>Peronosporales</taxon>
        <taxon>Peronosporaceae</taxon>
        <taxon>Bremia</taxon>
    </lineage>
</organism>
<comment type="similarity">
    <text evidence="1">Belongs to the V-ATPase F subunit family.</text>
</comment>
<dbReference type="PANTHER" id="PTHR13861:SF2">
    <property type="entry name" value="V-TYPE PROTON ATPASE SUBUNIT F"/>
    <property type="match status" value="1"/>
</dbReference>
<keyword evidence="4" id="KW-0406">Ion transport</keyword>
<dbReference type="PANTHER" id="PTHR13861">
    <property type="entry name" value="VACUOLAR ATP SYNTHASE SUBUNIT F"/>
    <property type="match status" value="1"/>
</dbReference>
<sequence>MSEGTKLVAVIGDEDTVTGFILAGIGHRTADGTNFLVVKPILKTCHRNGAIATPISVIEASFRLLSSRDDIAIILINQHVAEEIRHLLNTYEKTIPTVLEIPSKDLPYDPAKDYIMKRVNLMLGLLKASQDLRIDRLPSLHNKPGYTTGGGVDRANQACPSSLQHSLRSANPACWQKPIKRNPVARPRLTYGAARHELHQHDRDHLSPLQR</sequence>
<dbReference type="FunFam" id="3.40.50.10580:FF:000004">
    <property type="entry name" value="V-type proton ATPase subunit F"/>
    <property type="match status" value="1"/>
</dbReference>
<evidence type="ECO:0000256" key="2">
    <source>
        <dbReference type="ARBA" id="ARBA00022448"/>
    </source>
</evidence>
<dbReference type="EMBL" id="SHOA02000001">
    <property type="protein sequence ID" value="TDH72994.1"/>
    <property type="molecule type" value="Genomic_DNA"/>
</dbReference>
<dbReference type="NCBIfam" id="TIGR01101">
    <property type="entry name" value="V_ATP_synt_F"/>
    <property type="match status" value="1"/>
</dbReference>
<protein>
    <recommendedName>
        <fullName evidence="7">V-type proton ATPase subunit F</fullName>
    </recommendedName>
</protein>
<keyword evidence="3" id="KW-0375">Hydrogen ion transport</keyword>
<keyword evidence="2" id="KW-0813">Transport</keyword>
<dbReference type="InterPro" id="IPR036906">
    <property type="entry name" value="ATPase_V1_fsu_sf"/>
</dbReference>
<proteinExistence type="inferred from homology"/>
<dbReference type="GeneID" id="94349915"/>
<dbReference type="InterPro" id="IPR008218">
    <property type="entry name" value="ATPase_V1-cplx_f_g_su"/>
</dbReference>